<dbReference type="AlphaFoldDB" id="A0A5E4F2C8"/>
<evidence type="ECO:0000313" key="1">
    <source>
        <dbReference type="EMBL" id="KAI5348501.1"/>
    </source>
</evidence>
<dbReference type="Gramene" id="VVA22234">
    <property type="protein sequence ID" value="VVA22234"/>
    <property type="gene ID" value="Prudul26B021324"/>
</dbReference>
<dbReference type="Proteomes" id="UP000327085">
    <property type="component" value="Chromosome 1"/>
</dbReference>
<sequence>MAMPDHARDVVDPSLLNEKVNADAADDRCGDDIRARPSTSYQDGYPVQARRLEECLVSVMQLGLSCSAISPTERMLMNVVVNQMKSVLTDWIESCTALGSSMKCVGGEGSERQMHGLREAIDRCASIDLGFMAYDHVQDLATFQNSPWLATIKSVKSKTQKYDA</sequence>
<reference evidence="2" key="1">
    <citation type="submission" date="2019-07" db="EMBL/GenBank/DDBJ databases">
        <authorList>
            <person name="Alioto T."/>
            <person name="Alioto T."/>
            <person name="Gomez Garrido J."/>
        </authorList>
    </citation>
    <scope>NUCLEOTIDE SEQUENCE</scope>
</reference>
<proteinExistence type="predicted"/>
<organism evidence="2 3">
    <name type="scientific">Prunus dulcis</name>
    <name type="common">Almond</name>
    <name type="synonym">Amygdalus dulcis</name>
    <dbReference type="NCBI Taxonomy" id="3755"/>
    <lineage>
        <taxon>Eukaryota</taxon>
        <taxon>Viridiplantae</taxon>
        <taxon>Streptophyta</taxon>
        <taxon>Embryophyta</taxon>
        <taxon>Tracheophyta</taxon>
        <taxon>Spermatophyta</taxon>
        <taxon>Magnoliopsida</taxon>
        <taxon>eudicotyledons</taxon>
        <taxon>Gunneridae</taxon>
        <taxon>Pentapetalae</taxon>
        <taxon>rosids</taxon>
        <taxon>fabids</taxon>
        <taxon>Rosales</taxon>
        <taxon>Rosaceae</taxon>
        <taxon>Amygdaloideae</taxon>
        <taxon>Amygdaleae</taxon>
        <taxon>Prunus</taxon>
    </lineage>
</organism>
<evidence type="ECO:0000313" key="2">
    <source>
        <dbReference type="EMBL" id="VVA22234.1"/>
    </source>
</evidence>
<dbReference type="EMBL" id="JAJFAZ020000001">
    <property type="protein sequence ID" value="KAI5348501.1"/>
    <property type="molecule type" value="Genomic_DNA"/>
</dbReference>
<evidence type="ECO:0000313" key="4">
    <source>
        <dbReference type="Proteomes" id="UP001054821"/>
    </source>
</evidence>
<evidence type="ECO:0000313" key="3">
    <source>
        <dbReference type="Proteomes" id="UP000327085"/>
    </source>
</evidence>
<keyword evidence="2" id="KW-0675">Receptor</keyword>
<protein>
    <submittedName>
        <fullName evidence="2">PREDICTED: probable LRR receptor serine/threonine-kinase At3g47570</fullName>
    </submittedName>
</protein>
<keyword evidence="2" id="KW-0418">Kinase</keyword>
<dbReference type="EMBL" id="CABIKO010000059">
    <property type="protein sequence ID" value="VVA22234.1"/>
    <property type="molecule type" value="Genomic_DNA"/>
</dbReference>
<gene>
    <name evidence="2" type="ORF">ALMOND_2B021324</name>
    <name evidence="1" type="ORF">L3X38_001388</name>
</gene>
<reference evidence="3" key="2">
    <citation type="journal article" date="2020" name="Plant J.">
        <title>Transposons played a major role in the diversification between the closely related almond and peach genomes: results from the almond genome sequence.</title>
        <authorList>
            <person name="Alioto T."/>
            <person name="Alexiou K.G."/>
            <person name="Bardil A."/>
            <person name="Barteri F."/>
            <person name="Castanera R."/>
            <person name="Cruz F."/>
            <person name="Dhingra A."/>
            <person name="Duval H."/>
            <person name="Fernandez I Marti A."/>
            <person name="Frias L."/>
            <person name="Galan B."/>
            <person name="Garcia J.L."/>
            <person name="Howad W."/>
            <person name="Gomez-Garrido J."/>
            <person name="Gut M."/>
            <person name="Julca I."/>
            <person name="Morata J."/>
            <person name="Puigdomenech P."/>
            <person name="Ribeca P."/>
            <person name="Rubio Cabetas M.J."/>
            <person name="Vlasova A."/>
            <person name="Wirthensohn M."/>
            <person name="Garcia-Mas J."/>
            <person name="Gabaldon T."/>
            <person name="Casacuberta J.M."/>
            <person name="Arus P."/>
        </authorList>
    </citation>
    <scope>NUCLEOTIDE SEQUENCE [LARGE SCALE GENOMIC DNA]</scope>
    <source>
        <strain evidence="3">cv. Texas</strain>
    </source>
</reference>
<dbReference type="Proteomes" id="UP001054821">
    <property type="component" value="Chromosome 1"/>
</dbReference>
<accession>A0A5E4F2C8</accession>
<dbReference type="InParanoid" id="A0A5E4F2C8"/>
<reference evidence="1 4" key="3">
    <citation type="journal article" date="2022" name="G3 (Bethesda)">
        <title>Whole-genome sequence and methylome profiling of the almond [Prunus dulcis (Mill.) D.A. Webb] cultivar 'Nonpareil'.</title>
        <authorList>
            <person name="D'Amico-Willman K.M."/>
            <person name="Ouma W.Z."/>
            <person name="Meulia T."/>
            <person name="Sideli G.M."/>
            <person name="Gradziel T.M."/>
            <person name="Fresnedo-Ramirez J."/>
        </authorList>
    </citation>
    <scope>NUCLEOTIDE SEQUENCE [LARGE SCALE GENOMIC DNA]</scope>
    <source>
        <strain evidence="1">Clone GOH B32 T37-40</strain>
    </source>
</reference>
<keyword evidence="2" id="KW-0808">Transferase</keyword>
<keyword evidence="4" id="KW-1185">Reference proteome</keyword>
<name>A0A5E4F2C8_PRUDU</name>
<dbReference type="GO" id="GO:0016301">
    <property type="term" value="F:kinase activity"/>
    <property type="evidence" value="ECO:0007669"/>
    <property type="project" value="UniProtKB-KW"/>
</dbReference>